<gene>
    <name evidence="9" type="ORF">DACRYDRAFT_38216</name>
</gene>
<evidence type="ECO:0000256" key="6">
    <source>
        <dbReference type="ARBA" id="ARBA00022777"/>
    </source>
</evidence>
<sequence length="423" mass="47437">QLSLSQAHPSHWNYLAEGSSSLVCTYAGPSKVFTRRVLRLRKTAVCRQPSTDSVLASDDTGSGESTVRAWQEEVIARLLPRDALPQLDLVTVDPDSLRALEAALSNQSRHRRPNDRLDLVARSAVLAQDVVSGESIAVEIKPKCGFLPSPVHLSPSTARIKLHHCRYCMHSLVRLSFPASFPSPALPLPTTTREHYCPLDFYSGDEHRVRRALEQLWELWLRTQGKGNNFRVFVRGERVDPADVASLVEALDDLAPAKNALIQRLLPLLLKSPILGLLKQLQRTLDPLDIDGLSALHQSMYPDLPLGYGQTQPEIDEWKTLVESWLAHQMPEEPEKKLRYYVLAYTLSATFKDCSLIVHLPIAAAGQWERRREGGGIQRGVEGKVWVVDTDVKKVSKLGKWAELDREIVSVFSRLDVTDRCVE</sequence>
<evidence type="ECO:0000313" key="9">
    <source>
        <dbReference type="EMBL" id="EJU00170.1"/>
    </source>
</evidence>
<dbReference type="InterPro" id="IPR009286">
    <property type="entry name" value="Ins_P5_2-kin"/>
</dbReference>
<evidence type="ECO:0000256" key="5">
    <source>
        <dbReference type="ARBA" id="ARBA00022741"/>
    </source>
</evidence>
<reference evidence="9 10" key="1">
    <citation type="journal article" date="2012" name="Science">
        <title>The Paleozoic origin of enzymatic lignin decomposition reconstructed from 31 fungal genomes.</title>
        <authorList>
            <person name="Floudas D."/>
            <person name="Binder M."/>
            <person name="Riley R."/>
            <person name="Barry K."/>
            <person name="Blanchette R.A."/>
            <person name="Henrissat B."/>
            <person name="Martinez A.T."/>
            <person name="Otillar R."/>
            <person name="Spatafora J.W."/>
            <person name="Yadav J.S."/>
            <person name="Aerts A."/>
            <person name="Benoit I."/>
            <person name="Boyd A."/>
            <person name="Carlson A."/>
            <person name="Copeland A."/>
            <person name="Coutinho P.M."/>
            <person name="de Vries R.P."/>
            <person name="Ferreira P."/>
            <person name="Findley K."/>
            <person name="Foster B."/>
            <person name="Gaskell J."/>
            <person name="Glotzer D."/>
            <person name="Gorecki P."/>
            <person name="Heitman J."/>
            <person name="Hesse C."/>
            <person name="Hori C."/>
            <person name="Igarashi K."/>
            <person name="Jurgens J.A."/>
            <person name="Kallen N."/>
            <person name="Kersten P."/>
            <person name="Kohler A."/>
            <person name="Kuees U."/>
            <person name="Kumar T.K.A."/>
            <person name="Kuo A."/>
            <person name="LaButti K."/>
            <person name="Larrondo L.F."/>
            <person name="Lindquist E."/>
            <person name="Ling A."/>
            <person name="Lombard V."/>
            <person name="Lucas S."/>
            <person name="Lundell T."/>
            <person name="Martin R."/>
            <person name="McLaughlin D.J."/>
            <person name="Morgenstern I."/>
            <person name="Morin E."/>
            <person name="Murat C."/>
            <person name="Nagy L.G."/>
            <person name="Nolan M."/>
            <person name="Ohm R.A."/>
            <person name="Patyshakuliyeva A."/>
            <person name="Rokas A."/>
            <person name="Ruiz-Duenas F.J."/>
            <person name="Sabat G."/>
            <person name="Salamov A."/>
            <person name="Samejima M."/>
            <person name="Schmutz J."/>
            <person name="Slot J.C."/>
            <person name="St John F."/>
            <person name="Stenlid J."/>
            <person name="Sun H."/>
            <person name="Sun S."/>
            <person name="Syed K."/>
            <person name="Tsang A."/>
            <person name="Wiebenga A."/>
            <person name="Young D."/>
            <person name="Pisabarro A."/>
            <person name="Eastwood D.C."/>
            <person name="Martin F."/>
            <person name="Cullen D."/>
            <person name="Grigoriev I.V."/>
            <person name="Hibbett D.S."/>
        </authorList>
    </citation>
    <scope>NUCLEOTIDE SEQUENCE [LARGE SCALE GENOMIC DNA]</scope>
    <source>
        <strain evidence="9 10">DJM-731 SS1</strain>
    </source>
</reference>
<dbReference type="PANTHER" id="PTHR14456">
    <property type="entry name" value="INOSITOL POLYPHOSPHATE KINASE 1"/>
    <property type="match status" value="1"/>
</dbReference>
<dbReference type="OrthoDB" id="272370at2759"/>
<dbReference type="STRING" id="1858805.M5FWV9"/>
<evidence type="ECO:0000256" key="2">
    <source>
        <dbReference type="ARBA" id="ARBA00012023"/>
    </source>
</evidence>
<feature type="non-terminal residue" evidence="9">
    <location>
        <position position="423"/>
    </location>
</feature>
<dbReference type="GO" id="GO:0032958">
    <property type="term" value="P:inositol phosphate biosynthetic process"/>
    <property type="evidence" value="ECO:0007669"/>
    <property type="project" value="TreeGrafter"/>
</dbReference>
<evidence type="ECO:0000256" key="3">
    <source>
        <dbReference type="ARBA" id="ARBA00014846"/>
    </source>
</evidence>
<organism evidence="9 10">
    <name type="scientific">Dacryopinax primogenitus (strain DJM 731)</name>
    <name type="common">Brown rot fungus</name>
    <dbReference type="NCBI Taxonomy" id="1858805"/>
    <lineage>
        <taxon>Eukaryota</taxon>
        <taxon>Fungi</taxon>
        <taxon>Dikarya</taxon>
        <taxon>Basidiomycota</taxon>
        <taxon>Agaricomycotina</taxon>
        <taxon>Dacrymycetes</taxon>
        <taxon>Dacrymycetales</taxon>
        <taxon>Dacrymycetaceae</taxon>
        <taxon>Dacryopinax</taxon>
    </lineage>
</organism>
<evidence type="ECO:0000256" key="7">
    <source>
        <dbReference type="ARBA" id="ARBA00022840"/>
    </source>
</evidence>
<dbReference type="HOGENOM" id="CLU_033188_1_0_1"/>
<evidence type="ECO:0000256" key="4">
    <source>
        <dbReference type="ARBA" id="ARBA00022679"/>
    </source>
</evidence>
<keyword evidence="6 8" id="KW-0418">Kinase</keyword>
<evidence type="ECO:0000313" key="10">
    <source>
        <dbReference type="Proteomes" id="UP000030653"/>
    </source>
</evidence>
<dbReference type="GO" id="GO:0005634">
    <property type="term" value="C:nucleus"/>
    <property type="evidence" value="ECO:0007669"/>
    <property type="project" value="TreeGrafter"/>
</dbReference>
<protein>
    <recommendedName>
        <fullName evidence="3 8">Inositol-pentakisphosphate 2-kinase</fullName>
        <ecNumber evidence="2 8">2.7.1.158</ecNumber>
    </recommendedName>
</protein>
<dbReference type="OMA" id="WKYISEG"/>
<dbReference type="Gene3D" id="3.30.200.110">
    <property type="entry name" value="Inositol-pentakisphosphate 2-kinase, N-lobe"/>
    <property type="match status" value="1"/>
</dbReference>
<dbReference type="EMBL" id="JH795867">
    <property type="protein sequence ID" value="EJU00170.1"/>
    <property type="molecule type" value="Genomic_DNA"/>
</dbReference>
<keyword evidence="10" id="KW-1185">Reference proteome</keyword>
<dbReference type="EC" id="2.7.1.158" evidence="2 8"/>
<comment type="catalytic activity">
    <reaction evidence="1 8">
        <text>1D-myo-inositol 1,3,4,5,6-pentakisphosphate + ATP = 1D-myo-inositol hexakisphosphate + ADP + H(+)</text>
        <dbReference type="Rhea" id="RHEA:20313"/>
        <dbReference type="ChEBI" id="CHEBI:15378"/>
        <dbReference type="ChEBI" id="CHEBI:30616"/>
        <dbReference type="ChEBI" id="CHEBI:57733"/>
        <dbReference type="ChEBI" id="CHEBI:58130"/>
        <dbReference type="ChEBI" id="CHEBI:456216"/>
        <dbReference type="EC" id="2.7.1.158"/>
    </reaction>
</comment>
<dbReference type="Pfam" id="PF06090">
    <property type="entry name" value="Ins_P5_2-kin"/>
    <property type="match status" value="1"/>
</dbReference>
<dbReference type="PANTHER" id="PTHR14456:SF2">
    <property type="entry name" value="INOSITOL-PENTAKISPHOSPHATE 2-KINASE"/>
    <property type="match status" value="1"/>
</dbReference>
<dbReference type="GO" id="GO:0035299">
    <property type="term" value="F:inositol-1,3,4,5,6-pentakisphosphate 2-kinase activity"/>
    <property type="evidence" value="ECO:0007669"/>
    <property type="project" value="UniProtKB-EC"/>
</dbReference>
<name>M5FWV9_DACPD</name>
<dbReference type="AlphaFoldDB" id="M5FWV9"/>
<dbReference type="GeneID" id="63689502"/>
<keyword evidence="7 8" id="KW-0067">ATP-binding</keyword>
<comment type="function">
    <text evidence="8">Phosphorylates Ins(1,3,4,5,6)P5 at position 2 to form Ins(1,2,3,4,5,6)P6 (InsP6 or phytate).</text>
</comment>
<comment type="domain">
    <text evidence="8">The EXKPK motif is conserved in inositol-pentakisphosphate 2-kinases of both family 1 and 2.</text>
</comment>
<dbReference type="Proteomes" id="UP000030653">
    <property type="component" value="Unassembled WGS sequence"/>
</dbReference>
<evidence type="ECO:0000256" key="1">
    <source>
        <dbReference type="ARBA" id="ARBA00001774"/>
    </source>
</evidence>
<evidence type="ECO:0000256" key="8">
    <source>
        <dbReference type="RuleBase" id="RU364126"/>
    </source>
</evidence>
<accession>M5FWV9</accession>
<proteinExistence type="predicted"/>
<dbReference type="RefSeq" id="XP_040627067.1">
    <property type="nucleotide sequence ID" value="XM_040774440.1"/>
</dbReference>
<keyword evidence="4 8" id="KW-0808">Transferase</keyword>
<dbReference type="InterPro" id="IPR043001">
    <property type="entry name" value="IP5_2-K_N_lobe"/>
</dbReference>
<feature type="non-terminal residue" evidence="9">
    <location>
        <position position="1"/>
    </location>
</feature>
<keyword evidence="5 8" id="KW-0547">Nucleotide-binding</keyword>
<dbReference type="GO" id="GO:0005524">
    <property type="term" value="F:ATP binding"/>
    <property type="evidence" value="ECO:0007669"/>
    <property type="project" value="UniProtKB-KW"/>
</dbReference>